<accession>A0A0E9WH65</accession>
<proteinExistence type="predicted"/>
<evidence type="ECO:0000256" key="1">
    <source>
        <dbReference type="SAM" id="MobiDB-lite"/>
    </source>
</evidence>
<organism evidence="2">
    <name type="scientific">Anguilla anguilla</name>
    <name type="common">European freshwater eel</name>
    <name type="synonym">Muraena anguilla</name>
    <dbReference type="NCBI Taxonomy" id="7936"/>
    <lineage>
        <taxon>Eukaryota</taxon>
        <taxon>Metazoa</taxon>
        <taxon>Chordata</taxon>
        <taxon>Craniata</taxon>
        <taxon>Vertebrata</taxon>
        <taxon>Euteleostomi</taxon>
        <taxon>Actinopterygii</taxon>
        <taxon>Neopterygii</taxon>
        <taxon>Teleostei</taxon>
        <taxon>Anguilliformes</taxon>
        <taxon>Anguillidae</taxon>
        <taxon>Anguilla</taxon>
    </lineage>
</organism>
<dbReference type="EMBL" id="GBXM01018936">
    <property type="protein sequence ID" value="JAH89641.1"/>
    <property type="molecule type" value="Transcribed_RNA"/>
</dbReference>
<reference evidence="2" key="1">
    <citation type="submission" date="2014-11" db="EMBL/GenBank/DDBJ databases">
        <authorList>
            <person name="Amaro Gonzalez C."/>
        </authorList>
    </citation>
    <scope>NUCLEOTIDE SEQUENCE</scope>
</reference>
<name>A0A0E9WH65_ANGAN</name>
<sequence>MTRPDSACGPAAGPDLPKLASRPGSTPPEPLECWSAGGPGPSVF</sequence>
<feature type="region of interest" description="Disordered" evidence="1">
    <location>
        <begin position="1"/>
        <end position="44"/>
    </location>
</feature>
<protein>
    <submittedName>
        <fullName evidence="2">Uncharacterized protein</fullName>
    </submittedName>
</protein>
<reference evidence="2" key="2">
    <citation type="journal article" date="2015" name="Fish Shellfish Immunol.">
        <title>Early steps in the European eel (Anguilla anguilla)-Vibrio vulnificus interaction in the gills: Role of the RtxA13 toxin.</title>
        <authorList>
            <person name="Callol A."/>
            <person name="Pajuelo D."/>
            <person name="Ebbesson L."/>
            <person name="Teles M."/>
            <person name="MacKenzie S."/>
            <person name="Amaro C."/>
        </authorList>
    </citation>
    <scope>NUCLEOTIDE SEQUENCE</scope>
</reference>
<dbReference type="AlphaFoldDB" id="A0A0E9WH65"/>
<evidence type="ECO:0000313" key="2">
    <source>
        <dbReference type="EMBL" id="JAH89641.1"/>
    </source>
</evidence>